<dbReference type="EMBL" id="JASCZI010090973">
    <property type="protein sequence ID" value="MED6148187.1"/>
    <property type="molecule type" value="Genomic_DNA"/>
</dbReference>
<feature type="region of interest" description="Disordered" evidence="1">
    <location>
        <begin position="172"/>
        <end position="192"/>
    </location>
</feature>
<evidence type="ECO:0000313" key="3">
    <source>
        <dbReference type="Proteomes" id="UP001341840"/>
    </source>
</evidence>
<gene>
    <name evidence="2" type="ORF">PIB30_050755</name>
</gene>
<name>A0ABU6THH1_9FABA</name>
<comment type="caution">
    <text evidence="2">The sequence shown here is derived from an EMBL/GenBank/DDBJ whole genome shotgun (WGS) entry which is preliminary data.</text>
</comment>
<keyword evidence="3" id="KW-1185">Reference proteome</keyword>
<protein>
    <submittedName>
        <fullName evidence="2">Uncharacterized protein</fullName>
    </submittedName>
</protein>
<organism evidence="2 3">
    <name type="scientific">Stylosanthes scabra</name>
    <dbReference type="NCBI Taxonomy" id="79078"/>
    <lineage>
        <taxon>Eukaryota</taxon>
        <taxon>Viridiplantae</taxon>
        <taxon>Streptophyta</taxon>
        <taxon>Embryophyta</taxon>
        <taxon>Tracheophyta</taxon>
        <taxon>Spermatophyta</taxon>
        <taxon>Magnoliopsida</taxon>
        <taxon>eudicotyledons</taxon>
        <taxon>Gunneridae</taxon>
        <taxon>Pentapetalae</taxon>
        <taxon>rosids</taxon>
        <taxon>fabids</taxon>
        <taxon>Fabales</taxon>
        <taxon>Fabaceae</taxon>
        <taxon>Papilionoideae</taxon>
        <taxon>50 kb inversion clade</taxon>
        <taxon>dalbergioids sensu lato</taxon>
        <taxon>Dalbergieae</taxon>
        <taxon>Pterocarpus clade</taxon>
        <taxon>Stylosanthes</taxon>
    </lineage>
</organism>
<sequence length="192" mass="20946">MPAVAAVPCYTPPPTAVQNNDGLLLRNPHFAIGKLKVVALLDRTLENGNRDRRVSLHHRQDDGSHQAAVQLIVVSRHRRSNARVLPEGNPNAPRASIRRVLAPAMILRFVRLDNPVLSIPPYAVILYCSLDGFPVAHPMADSDLCPPPPRSCCNRCSSLHSTDRSMPLRLDQAAEKSMARPPPLESEAVPGG</sequence>
<evidence type="ECO:0000313" key="2">
    <source>
        <dbReference type="EMBL" id="MED6148187.1"/>
    </source>
</evidence>
<reference evidence="2 3" key="1">
    <citation type="journal article" date="2023" name="Plants (Basel)">
        <title>Bridging the Gap: Combining Genomics and Transcriptomics Approaches to Understand Stylosanthes scabra, an Orphan Legume from the Brazilian Caatinga.</title>
        <authorList>
            <person name="Ferreira-Neto J.R.C."/>
            <person name="da Silva M.D."/>
            <person name="Binneck E."/>
            <person name="de Melo N.F."/>
            <person name="da Silva R.H."/>
            <person name="de Melo A.L.T.M."/>
            <person name="Pandolfi V."/>
            <person name="Bustamante F.O."/>
            <person name="Brasileiro-Vidal A.C."/>
            <person name="Benko-Iseppon A.M."/>
        </authorList>
    </citation>
    <scope>NUCLEOTIDE SEQUENCE [LARGE SCALE GENOMIC DNA]</scope>
    <source>
        <tissue evidence="2">Leaves</tissue>
    </source>
</reference>
<accession>A0ABU6THH1</accession>
<dbReference type="Proteomes" id="UP001341840">
    <property type="component" value="Unassembled WGS sequence"/>
</dbReference>
<evidence type="ECO:0000256" key="1">
    <source>
        <dbReference type="SAM" id="MobiDB-lite"/>
    </source>
</evidence>
<proteinExistence type="predicted"/>